<keyword evidence="2" id="KW-1185">Reference proteome</keyword>
<dbReference type="Proteomes" id="UP000182062">
    <property type="component" value="Unassembled WGS sequence"/>
</dbReference>
<protein>
    <submittedName>
        <fullName evidence="1">Uncharacterized protein</fullName>
    </submittedName>
</protein>
<comment type="caution">
    <text evidence="1">The sequence shown here is derived from an EMBL/GenBank/DDBJ whole genome shotgun (WGS) entry which is preliminary data.</text>
</comment>
<dbReference type="RefSeq" id="WP_071619538.1">
    <property type="nucleotide sequence ID" value="NZ_MINN01000106.1"/>
</dbReference>
<reference evidence="1 2" key="1">
    <citation type="submission" date="2016-09" db="EMBL/GenBank/DDBJ databases">
        <title>Bacillus aquimaris SAMM genome sequence reveals colonization and biosurfactant production capacities.</title>
        <authorList>
            <person name="Waghmode S.R."/>
            <person name="Suryavanshi M.V."/>
        </authorList>
    </citation>
    <scope>NUCLEOTIDE SEQUENCE [LARGE SCALE GENOMIC DNA]</scope>
    <source>
        <strain evidence="1 2">SAMM</strain>
    </source>
</reference>
<dbReference type="OrthoDB" id="2381403at2"/>
<gene>
    <name evidence="1" type="ORF">BHE18_11880</name>
</gene>
<name>A0A1J6WQB5_9BACI</name>
<dbReference type="EMBL" id="MINN01000106">
    <property type="protein sequence ID" value="OIU70411.1"/>
    <property type="molecule type" value="Genomic_DNA"/>
</dbReference>
<sequence length="135" mass="15361">MNELISDYIIQTYADTYYGTEKQFEVHKVYGTSESNGVINVYMWSYYGGFNRATGTESQSGHSLPAVIQLSKRDDHYSVTGYKEPKDGSLYQSSLKKMFPKKYVKSAGQDSGNIAGLQKEMYQKVEHWLGKQESL</sequence>
<dbReference type="AlphaFoldDB" id="A0A1J6WQB5"/>
<accession>A0A1J6WQB5</accession>
<proteinExistence type="predicted"/>
<evidence type="ECO:0000313" key="1">
    <source>
        <dbReference type="EMBL" id="OIU70411.1"/>
    </source>
</evidence>
<organism evidence="1 2">
    <name type="scientific">Rossellomorea aquimaris</name>
    <dbReference type="NCBI Taxonomy" id="189382"/>
    <lineage>
        <taxon>Bacteria</taxon>
        <taxon>Bacillati</taxon>
        <taxon>Bacillota</taxon>
        <taxon>Bacilli</taxon>
        <taxon>Bacillales</taxon>
        <taxon>Bacillaceae</taxon>
        <taxon>Rossellomorea</taxon>
    </lineage>
</organism>
<evidence type="ECO:0000313" key="2">
    <source>
        <dbReference type="Proteomes" id="UP000182062"/>
    </source>
</evidence>